<dbReference type="EMBL" id="CU928162">
    <property type="protein sequence ID" value="CAR10956.1"/>
    <property type="molecule type" value="Genomic_DNA"/>
</dbReference>
<keyword evidence="1" id="KW-0812">Transmembrane</keyword>
<dbReference type="AlphaFoldDB" id="B7MSN1"/>
<name>B7MSN1_ECO81</name>
<evidence type="ECO:0000313" key="3">
    <source>
        <dbReference type="Proteomes" id="UP000000748"/>
    </source>
</evidence>
<sequence>MPDIVQKLRLVKVGFTITAVYTLQLLWLNGEQYILPCLINTIIGCLIASAVPSGCGHSGITGYCVRTSMTLQKPIRK</sequence>
<dbReference type="Proteomes" id="UP000000748">
    <property type="component" value="Chromosome"/>
</dbReference>
<proteinExistence type="predicted"/>
<protein>
    <recommendedName>
        <fullName evidence="4">GyhfK</fullName>
    </recommendedName>
</protein>
<evidence type="ECO:0008006" key="4">
    <source>
        <dbReference type="Google" id="ProtNLM"/>
    </source>
</evidence>
<keyword evidence="1" id="KW-0472">Membrane</keyword>
<organism evidence="2 3">
    <name type="scientific">Escherichia coli O81 (strain ED1a)</name>
    <dbReference type="NCBI Taxonomy" id="585397"/>
    <lineage>
        <taxon>Bacteria</taxon>
        <taxon>Pseudomonadati</taxon>
        <taxon>Pseudomonadota</taxon>
        <taxon>Gammaproteobacteria</taxon>
        <taxon>Enterobacterales</taxon>
        <taxon>Enterobacteriaceae</taxon>
        <taxon>Escherichia</taxon>
    </lineage>
</organism>
<dbReference type="HOGENOM" id="CLU_2698770_0_0_6"/>
<accession>B7MSN1</accession>
<feature type="transmembrane region" description="Helical" evidence="1">
    <location>
        <begin position="9"/>
        <end position="27"/>
    </location>
</feature>
<evidence type="ECO:0000256" key="1">
    <source>
        <dbReference type="SAM" id="Phobius"/>
    </source>
</evidence>
<dbReference type="KEGG" id="ecq:ECED1_4999"/>
<gene>
    <name evidence="2" type="ordered locus">ECED1_4999</name>
</gene>
<evidence type="ECO:0000313" key="2">
    <source>
        <dbReference type="EMBL" id="CAR10956.1"/>
    </source>
</evidence>
<reference evidence="3" key="1">
    <citation type="journal article" date="2009" name="PLoS Genet.">
        <title>Organised genome dynamics in the Escherichia coli species results in highly diverse adaptive paths.</title>
        <authorList>
            <person name="Touchon M."/>
            <person name="Hoede C."/>
            <person name="Tenaillon O."/>
            <person name="Barbe V."/>
            <person name="Baeriswyl S."/>
            <person name="Bidet P."/>
            <person name="Bingen E."/>
            <person name="Bonacorsi S."/>
            <person name="Bouchier C."/>
            <person name="Bouvet O."/>
            <person name="Calteau A."/>
            <person name="Chiapello H."/>
            <person name="Clermont O."/>
            <person name="Cruveiller S."/>
            <person name="Danchin A."/>
            <person name="Diard M."/>
            <person name="Dossat C."/>
            <person name="Karoui M.E."/>
            <person name="Frapy E."/>
            <person name="Garry L."/>
            <person name="Ghigo J.M."/>
            <person name="Gilles A.M."/>
            <person name="Johnson J."/>
            <person name="Le Bouguenec C."/>
            <person name="Lescat M."/>
            <person name="Mangenot S."/>
            <person name="Martinez-Jehanne V."/>
            <person name="Matic I."/>
            <person name="Nassif X."/>
            <person name="Oztas S."/>
            <person name="Petit M.A."/>
            <person name="Pichon C."/>
            <person name="Rouy Z."/>
            <person name="Ruf C.S."/>
            <person name="Schneider D."/>
            <person name="Tourret J."/>
            <person name="Vacherie B."/>
            <person name="Vallenet D."/>
            <person name="Medigue C."/>
            <person name="Rocha E.P.C."/>
            <person name="Denamur E."/>
        </authorList>
    </citation>
    <scope>NUCLEOTIDE SEQUENCE [LARGE SCALE GENOMIC DNA]</scope>
    <source>
        <strain evidence="3">ED1a</strain>
    </source>
</reference>
<feature type="transmembrane region" description="Helical" evidence="1">
    <location>
        <begin position="33"/>
        <end position="51"/>
    </location>
</feature>
<keyword evidence="1" id="KW-1133">Transmembrane helix</keyword>